<dbReference type="EMBL" id="CP013050">
    <property type="protein sequence ID" value="ALM75075.1"/>
    <property type="molecule type" value="Genomic_DNA"/>
</dbReference>
<accession>A0A0S1XBA1</accession>
<dbReference type="PATRIC" id="fig|55802.8.peg.1126"/>
<feature type="domain" description="CRISPR associated protein Cas6 C-terminal" evidence="5">
    <location>
        <begin position="117"/>
        <end position="238"/>
    </location>
</feature>
<name>A0A0S1XBA1_THEBA</name>
<evidence type="ECO:0000256" key="4">
    <source>
        <dbReference type="PIRNR" id="PIRNR005054"/>
    </source>
</evidence>
<dbReference type="InterPro" id="IPR010156">
    <property type="entry name" value="CRISPR-assoc_prot_Cas6"/>
</dbReference>
<evidence type="ECO:0000259" key="5">
    <source>
        <dbReference type="Pfam" id="PF01881"/>
    </source>
</evidence>
<dbReference type="RefSeq" id="WP_056933808.1">
    <property type="nucleotide sequence ID" value="NZ_CP013050.1"/>
</dbReference>
<dbReference type="InterPro" id="IPR045747">
    <property type="entry name" value="CRISPR-assoc_prot_Cas6_N_sf"/>
</dbReference>
<dbReference type="PANTHER" id="PTHR36984">
    <property type="entry name" value="CRISPR-ASSOCIATED ENDORIBONUCLEASE CAS6 1"/>
    <property type="match status" value="1"/>
</dbReference>
<proteinExistence type="inferred from homology"/>
<evidence type="ECO:0000256" key="3">
    <source>
        <dbReference type="ARBA" id="ARBA00023118"/>
    </source>
</evidence>
<evidence type="ECO:0000313" key="7">
    <source>
        <dbReference type="Proteomes" id="UP000066042"/>
    </source>
</evidence>
<dbReference type="GO" id="GO:0016788">
    <property type="term" value="F:hydrolase activity, acting on ester bonds"/>
    <property type="evidence" value="ECO:0007669"/>
    <property type="project" value="InterPro"/>
</dbReference>
<dbReference type="Pfam" id="PF21350">
    <property type="entry name" value="Cas6_I-A"/>
    <property type="match status" value="1"/>
</dbReference>
<keyword evidence="3" id="KW-0051">Antiviral defense</keyword>
<dbReference type="Gene3D" id="3.30.70.1900">
    <property type="match status" value="1"/>
</dbReference>
<comment type="function">
    <text evidence="4">CRISPR (clustered regularly interspaced short palindromic repeat), is an adaptive immune system that provides protection against mobile genetic elements (viruses, transposable elements and conjugative plasmids). CRISPR clusters contain sequences complementary to antecedent mobile elements and target invading nucleic acids. CRISPR clusters are transcribed and processed into CRISPR RNA (crRNA).</text>
</comment>
<protein>
    <recommendedName>
        <fullName evidence="4">CRISPR-associated endoribonuclease</fullName>
    </recommendedName>
</protein>
<dbReference type="STRING" id="55802.TBCH5v1_1141"/>
<dbReference type="PIRSF" id="PIRSF005054">
    <property type="entry name" value="PF1131"/>
    <property type="match status" value="1"/>
</dbReference>
<dbReference type="Gene3D" id="3.30.70.1890">
    <property type="match status" value="1"/>
</dbReference>
<evidence type="ECO:0000256" key="1">
    <source>
        <dbReference type="ARBA" id="ARBA00005937"/>
    </source>
</evidence>
<dbReference type="NCBIfam" id="TIGR01877">
    <property type="entry name" value="cas_cas6"/>
    <property type="match status" value="1"/>
</dbReference>
<sequence length="249" mass="29353">MRIEIRLKPRDEGTILPFNYNYDVYTQIIQKVAINSPELARLLETTHKDYFTFSRIMVRKRELIPDKGIKILSDEVCLYISSSVVDVIKSIVEGFIENPVLQIENSTFIMDGVKVLREPKIKDGTLFSTLSPIIVRTVKLEGNRMKIWDLYPSEETFHDKLRKIMLMRFSEIEERMPEDKDFRINVIKYKPVRIKVKDTYFRGSLMVFRYYGSKEIAKFAYENGFGEKTKYGFGMVKVIDEEEAQRSRE</sequence>
<evidence type="ECO:0000256" key="2">
    <source>
        <dbReference type="ARBA" id="ARBA00022884"/>
    </source>
</evidence>
<organism evidence="6 7">
    <name type="scientific">Thermococcus barophilus</name>
    <dbReference type="NCBI Taxonomy" id="55802"/>
    <lineage>
        <taxon>Archaea</taxon>
        <taxon>Methanobacteriati</taxon>
        <taxon>Methanobacteriota</taxon>
        <taxon>Thermococci</taxon>
        <taxon>Thermococcales</taxon>
        <taxon>Thermococcaceae</taxon>
        <taxon>Thermococcus</taxon>
    </lineage>
</organism>
<comment type="similarity">
    <text evidence="1 4">Belongs to the CRISPR-associated protein Cas6/Cse3/CasE family.</text>
</comment>
<evidence type="ECO:0000313" key="6">
    <source>
        <dbReference type="EMBL" id="ALM75075.1"/>
    </source>
</evidence>
<dbReference type="GO" id="GO:0051607">
    <property type="term" value="P:defense response to virus"/>
    <property type="evidence" value="ECO:0007669"/>
    <property type="project" value="UniProtKB-KW"/>
</dbReference>
<keyword evidence="2" id="KW-0694">RNA-binding</keyword>
<reference evidence="6 7" key="1">
    <citation type="journal article" date="2016" name="Genome Announc.">
        <title>Complete genome sequence of the hyperthermophilic and piezophilic archaeon Thermococcus barophilus Ch5, capable of growth at the expense of hydrogenogenesis from carbon monoxide and formate.</title>
        <authorList>
            <person name="Oger P."/>
            <person name="Sokolova T.G."/>
            <person name="Kozhevnikova D.A."/>
            <person name="Taranov E.A."/>
            <person name="Vannier P."/>
            <person name="Lee H.S."/>
            <person name="Kwon K.K."/>
            <person name="Kang S.G."/>
            <person name="Lee J.H."/>
            <person name="Bonch-Osmolovskaya E.A."/>
            <person name="Lebedinsky A.V."/>
        </authorList>
    </citation>
    <scope>NUCLEOTIDE SEQUENCE [LARGE SCALE GENOMIC DNA]</scope>
    <source>
        <strain evidence="7">Ch5</strain>
    </source>
</reference>
<dbReference type="GO" id="GO:0003723">
    <property type="term" value="F:RNA binding"/>
    <property type="evidence" value="ECO:0007669"/>
    <property type="project" value="UniProtKB-KW"/>
</dbReference>
<dbReference type="GeneID" id="26136401"/>
<dbReference type="Proteomes" id="UP000066042">
    <property type="component" value="Chromosome"/>
</dbReference>
<dbReference type="Pfam" id="PF01881">
    <property type="entry name" value="Cas_Cas6_C"/>
    <property type="match status" value="1"/>
</dbReference>
<dbReference type="PANTHER" id="PTHR36984:SF1">
    <property type="entry name" value="CRISPR-ASSOCIATED ENDORIBONUCLEASE CAS6 1"/>
    <property type="match status" value="1"/>
</dbReference>
<dbReference type="AlphaFoldDB" id="A0A0S1XBA1"/>
<gene>
    <name evidence="6" type="ORF">TBCH5v1_1141</name>
</gene>
<dbReference type="InterPro" id="IPR049435">
    <property type="entry name" value="Cas_Cas6_C"/>
</dbReference>